<comment type="caution">
    <text evidence="3">The sequence shown here is derived from an EMBL/GenBank/DDBJ whole genome shotgun (WGS) entry which is preliminary data.</text>
</comment>
<dbReference type="STRING" id="1802061.A3A93_06045"/>
<dbReference type="AlphaFoldDB" id="A0A1F7IVC4"/>
<feature type="compositionally biased region" description="Low complexity" evidence="1">
    <location>
        <begin position="169"/>
        <end position="181"/>
    </location>
</feature>
<dbReference type="Proteomes" id="UP000177141">
    <property type="component" value="Unassembled WGS sequence"/>
</dbReference>
<feature type="region of interest" description="Disordered" evidence="1">
    <location>
        <begin position="113"/>
        <end position="204"/>
    </location>
</feature>
<proteinExistence type="predicted"/>
<keyword evidence="2" id="KW-0472">Membrane</keyword>
<organism evidence="3 4">
    <name type="scientific">Candidatus Roizmanbacteria bacterium RIFCSPLOWO2_01_FULL_38_12</name>
    <dbReference type="NCBI Taxonomy" id="1802061"/>
    <lineage>
        <taxon>Bacteria</taxon>
        <taxon>Candidatus Roizmaniibacteriota</taxon>
    </lineage>
</organism>
<keyword evidence="2" id="KW-1133">Transmembrane helix</keyword>
<feature type="compositionally biased region" description="Low complexity" evidence="1">
    <location>
        <begin position="148"/>
        <end position="160"/>
    </location>
</feature>
<gene>
    <name evidence="3" type="ORF">A3A93_06045</name>
</gene>
<evidence type="ECO:0000313" key="4">
    <source>
        <dbReference type="Proteomes" id="UP000177141"/>
    </source>
</evidence>
<protein>
    <submittedName>
        <fullName evidence="3">Uncharacterized protein</fullName>
    </submittedName>
</protein>
<feature type="transmembrane region" description="Helical" evidence="2">
    <location>
        <begin position="7"/>
        <end position="26"/>
    </location>
</feature>
<evidence type="ECO:0000256" key="1">
    <source>
        <dbReference type="SAM" id="MobiDB-lite"/>
    </source>
</evidence>
<feature type="compositionally biased region" description="Polar residues" evidence="1">
    <location>
        <begin position="182"/>
        <end position="201"/>
    </location>
</feature>
<feature type="compositionally biased region" description="Low complexity" evidence="1">
    <location>
        <begin position="113"/>
        <end position="141"/>
    </location>
</feature>
<accession>A0A1F7IVC4</accession>
<evidence type="ECO:0000313" key="3">
    <source>
        <dbReference type="EMBL" id="OGK47319.1"/>
    </source>
</evidence>
<reference evidence="3 4" key="1">
    <citation type="journal article" date="2016" name="Nat. Commun.">
        <title>Thousands of microbial genomes shed light on interconnected biogeochemical processes in an aquifer system.</title>
        <authorList>
            <person name="Anantharaman K."/>
            <person name="Brown C.T."/>
            <person name="Hug L.A."/>
            <person name="Sharon I."/>
            <person name="Castelle C.J."/>
            <person name="Probst A.J."/>
            <person name="Thomas B.C."/>
            <person name="Singh A."/>
            <person name="Wilkins M.J."/>
            <person name="Karaoz U."/>
            <person name="Brodie E.L."/>
            <person name="Williams K.H."/>
            <person name="Hubbard S.S."/>
            <person name="Banfield J.F."/>
        </authorList>
    </citation>
    <scope>NUCLEOTIDE SEQUENCE [LARGE SCALE GENOMIC DNA]</scope>
</reference>
<name>A0A1F7IVC4_9BACT</name>
<evidence type="ECO:0000256" key="2">
    <source>
        <dbReference type="SAM" id="Phobius"/>
    </source>
</evidence>
<sequence>MKNKRGEVSTVVILGTFLVIILAVFLNNATRQRNTTDTRASAGSCRDNPVPPTDGYIWVADCTKTCKDNTECAQNTFDPNNVNPETSNWCYQFVEADGLVNHCLKLRKTGVAAPTSTSTPTAPTPTLISTSIPTATPKPTSTVPPTPTFTKIPTPTTRSTSDLTRDNVTPIPTSAPTSTPTQVSISDKTRENVTPTPVSISDKTRGNVDSIKTITIDNTIQGKACLGDPSTDYGCIDIYGFYSN</sequence>
<dbReference type="EMBL" id="MGAL01000034">
    <property type="protein sequence ID" value="OGK47319.1"/>
    <property type="molecule type" value="Genomic_DNA"/>
</dbReference>
<keyword evidence="2" id="KW-0812">Transmembrane</keyword>